<dbReference type="Gene3D" id="3.30.950.10">
    <property type="entry name" value="Methyltransferase, Cobalt-precorrin-4 Transmethylase, Domain 2"/>
    <property type="match status" value="1"/>
</dbReference>
<dbReference type="InterPro" id="IPR003754">
    <property type="entry name" value="4pyrrol_synth_uPrphyn_synth"/>
</dbReference>
<dbReference type="Proteomes" id="UP000180254">
    <property type="component" value="Unassembled WGS sequence"/>
</dbReference>
<evidence type="ECO:0000256" key="1">
    <source>
        <dbReference type="ARBA" id="ARBA00012162"/>
    </source>
</evidence>
<dbReference type="InterPro" id="IPR003043">
    <property type="entry name" value="Uropor_MeTrfase_CS"/>
</dbReference>
<dbReference type="InterPro" id="IPR000878">
    <property type="entry name" value="4pyrrol_Mease"/>
</dbReference>
<dbReference type="FunFam" id="3.40.1010.10:FF:000001">
    <property type="entry name" value="Siroheme synthase"/>
    <property type="match status" value="1"/>
</dbReference>
<dbReference type="Pfam" id="PF02602">
    <property type="entry name" value="HEM4"/>
    <property type="match status" value="1"/>
</dbReference>
<organism evidence="8 9">
    <name type="scientific">Andreesenia angusta</name>
    <dbReference type="NCBI Taxonomy" id="39480"/>
    <lineage>
        <taxon>Bacteria</taxon>
        <taxon>Bacillati</taxon>
        <taxon>Bacillota</taxon>
        <taxon>Tissierellia</taxon>
        <taxon>Tissierellales</taxon>
        <taxon>Gottschalkiaceae</taxon>
        <taxon>Andreesenia</taxon>
    </lineage>
</organism>
<dbReference type="SUPFAM" id="SSF53790">
    <property type="entry name" value="Tetrapyrrole methylase"/>
    <property type="match status" value="1"/>
</dbReference>
<evidence type="ECO:0000256" key="4">
    <source>
        <dbReference type="ARBA" id="ARBA00022691"/>
    </source>
</evidence>
<dbReference type="NCBIfam" id="TIGR01469">
    <property type="entry name" value="cobA_cysG_Cterm"/>
    <property type="match status" value="1"/>
</dbReference>
<accession>A0A1S1VA01</accession>
<dbReference type="GO" id="GO:0019354">
    <property type="term" value="P:siroheme biosynthetic process"/>
    <property type="evidence" value="ECO:0007669"/>
    <property type="project" value="InterPro"/>
</dbReference>
<dbReference type="InterPro" id="IPR014777">
    <property type="entry name" value="4pyrrole_Mease_sub1"/>
</dbReference>
<gene>
    <name evidence="8" type="primary">nasF</name>
    <name evidence="8" type="ORF">EUAN_03050</name>
</gene>
<reference evidence="8 9" key="1">
    <citation type="submission" date="2016-09" db="EMBL/GenBank/DDBJ databases">
        <title>Genome sequence of Eubacterium angustum.</title>
        <authorList>
            <person name="Poehlein A."/>
            <person name="Daniel R."/>
        </authorList>
    </citation>
    <scope>NUCLEOTIDE SEQUENCE [LARGE SCALE GENOMIC DNA]</scope>
    <source>
        <strain evidence="8 9">DSM 1989</strain>
    </source>
</reference>
<dbReference type="GO" id="GO:0032259">
    <property type="term" value="P:methylation"/>
    <property type="evidence" value="ECO:0007669"/>
    <property type="project" value="UniProtKB-KW"/>
</dbReference>
<dbReference type="InterPro" id="IPR014776">
    <property type="entry name" value="4pyrrole_Mease_sub2"/>
</dbReference>
<dbReference type="RefSeq" id="WP_071060923.1">
    <property type="nucleotide sequence ID" value="NZ_MKIE01000001.1"/>
</dbReference>
<dbReference type="SUPFAM" id="SSF69618">
    <property type="entry name" value="HemD-like"/>
    <property type="match status" value="1"/>
</dbReference>
<evidence type="ECO:0000313" key="8">
    <source>
        <dbReference type="EMBL" id="OHW63441.1"/>
    </source>
</evidence>
<dbReference type="NCBIfam" id="NF004790">
    <property type="entry name" value="PRK06136.1"/>
    <property type="match status" value="1"/>
</dbReference>
<keyword evidence="5" id="KW-0627">Porphyrin biosynthesis</keyword>
<dbReference type="OrthoDB" id="9815856at2"/>
<evidence type="ECO:0000256" key="5">
    <source>
        <dbReference type="ARBA" id="ARBA00023244"/>
    </source>
</evidence>
<evidence type="ECO:0000259" key="7">
    <source>
        <dbReference type="Pfam" id="PF02602"/>
    </source>
</evidence>
<dbReference type="Gene3D" id="3.40.1010.10">
    <property type="entry name" value="Cobalt-precorrin-4 Transmethylase, Domain 1"/>
    <property type="match status" value="1"/>
</dbReference>
<dbReference type="GO" id="GO:0004852">
    <property type="term" value="F:uroporphyrinogen-III synthase activity"/>
    <property type="evidence" value="ECO:0007669"/>
    <property type="project" value="InterPro"/>
</dbReference>
<proteinExistence type="predicted"/>
<feature type="domain" description="Tetrapyrrole methylase" evidence="6">
    <location>
        <begin position="5"/>
        <end position="214"/>
    </location>
</feature>
<dbReference type="CDD" id="cd11642">
    <property type="entry name" value="SUMT"/>
    <property type="match status" value="1"/>
</dbReference>
<dbReference type="GO" id="GO:0004851">
    <property type="term" value="F:uroporphyrin-III C-methyltransferase activity"/>
    <property type="evidence" value="ECO:0007669"/>
    <property type="project" value="UniProtKB-EC"/>
</dbReference>
<dbReference type="InterPro" id="IPR050161">
    <property type="entry name" value="Siro_Cobalamin_biosynth"/>
</dbReference>
<keyword evidence="9" id="KW-1185">Reference proteome</keyword>
<evidence type="ECO:0000313" key="9">
    <source>
        <dbReference type="Proteomes" id="UP000180254"/>
    </source>
</evidence>
<keyword evidence="3 8" id="KW-0808">Transferase</keyword>
<dbReference type="InterPro" id="IPR006366">
    <property type="entry name" value="CobA/CysG_C"/>
</dbReference>
<keyword evidence="2 8" id="KW-0489">Methyltransferase</keyword>
<evidence type="ECO:0000256" key="3">
    <source>
        <dbReference type="ARBA" id="ARBA00022679"/>
    </source>
</evidence>
<comment type="caution">
    <text evidence="8">The sequence shown here is derived from an EMBL/GenBank/DDBJ whole genome shotgun (WGS) entry which is preliminary data.</text>
</comment>
<dbReference type="InterPro" id="IPR035996">
    <property type="entry name" value="4pyrrol_Methylase_sf"/>
</dbReference>
<dbReference type="Gene3D" id="3.40.50.10090">
    <property type="match status" value="2"/>
</dbReference>
<sequence>MSVGKVYLIGAGPGDEELVTLKATRVMSKCDVILYDRLSSDSILKYAKPGCKVYYCGKKPGSHYKTQDEINEMLVSYAKQGHTVGRVKGGDPYVFGRGGEEALRLLEEGIEFEVVPGITSSIAVLEYAGIPMTQRGMAQSFHVFTGKTAKHLDIDWKTVSKLKGTLIFMMGLGNLDTIREGLISNGLDAQTPAAVVMKGTTSKQVSVVGTLCDIAEKVEQAGLESPCIIAVGQVVSLSEKLDWYSQKPLFGKNICITRSKEQAREMREMLLDLGAEVTEINSIETEVIPDALNSHSEKLSEYDYIVLSSVNAVNYFFDSLVEMEYDIRKLKAKFPAIGPKTAEALKARGIVPEFTADHFVMESLAEGLKERIARGERVLHPKSELSRDVLKKCLLAQDVSIDEVVLYRVKTGQTRGYESLEDVDIVLFTSPSTVKKMVELFGAESLREKKLVAIGPITEQEIKSQGLECEVSETHTMESMVKILEKI</sequence>
<evidence type="ECO:0000259" key="6">
    <source>
        <dbReference type="Pfam" id="PF00590"/>
    </source>
</evidence>
<keyword evidence="4" id="KW-0949">S-adenosyl-L-methionine</keyword>
<dbReference type="CDD" id="cd06578">
    <property type="entry name" value="HemD"/>
    <property type="match status" value="1"/>
</dbReference>
<dbReference type="AlphaFoldDB" id="A0A1S1VA01"/>
<dbReference type="PANTHER" id="PTHR45790:SF3">
    <property type="entry name" value="S-ADENOSYL-L-METHIONINE-DEPENDENT UROPORPHYRINOGEN III METHYLTRANSFERASE, CHLOROPLASTIC"/>
    <property type="match status" value="1"/>
</dbReference>
<protein>
    <recommendedName>
        <fullName evidence="1">uroporphyrinogen-III C-methyltransferase</fullName>
        <ecNumber evidence="1">2.1.1.107</ecNumber>
    </recommendedName>
</protein>
<evidence type="ECO:0000256" key="2">
    <source>
        <dbReference type="ARBA" id="ARBA00022603"/>
    </source>
</evidence>
<dbReference type="EC" id="2.1.1.107" evidence="1"/>
<dbReference type="FunFam" id="3.30.950.10:FF:000001">
    <property type="entry name" value="Siroheme synthase"/>
    <property type="match status" value="1"/>
</dbReference>
<dbReference type="Pfam" id="PF00590">
    <property type="entry name" value="TP_methylase"/>
    <property type="match status" value="1"/>
</dbReference>
<name>A0A1S1VA01_9FIRM</name>
<dbReference type="InterPro" id="IPR036108">
    <property type="entry name" value="4pyrrol_syn_uPrphyn_synt_sf"/>
</dbReference>
<dbReference type="PROSITE" id="PS00839">
    <property type="entry name" value="SUMT_1"/>
    <property type="match status" value="1"/>
</dbReference>
<dbReference type="EMBL" id="MKIE01000001">
    <property type="protein sequence ID" value="OHW63441.1"/>
    <property type="molecule type" value="Genomic_DNA"/>
</dbReference>
<feature type="domain" description="Tetrapyrrole biosynthesis uroporphyrinogen III synthase" evidence="7">
    <location>
        <begin position="265"/>
        <end position="481"/>
    </location>
</feature>
<dbReference type="STRING" id="39480.EUAN_03050"/>
<dbReference type="PANTHER" id="PTHR45790">
    <property type="entry name" value="SIROHEME SYNTHASE-RELATED"/>
    <property type="match status" value="1"/>
</dbReference>